<dbReference type="InterPro" id="IPR000914">
    <property type="entry name" value="SBP_5_dom"/>
</dbReference>
<dbReference type="PANTHER" id="PTHR30290">
    <property type="entry name" value="PERIPLASMIC BINDING COMPONENT OF ABC TRANSPORTER"/>
    <property type="match status" value="1"/>
</dbReference>
<keyword evidence="3" id="KW-1185">Reference proteome</keyword>
<gene>
    <name evidence="2" type="ORF">ACFPN2_24565</name>
</gene>
<evidence type="ECO:0000259" key="1">
    <source>
        <dbReference type="Pfam" id="PF00496"/>
    </source>
</evidence>
<comment type="caution">
    <text evidence="2">The sequence shown here is derived from an EMBL/GenBank/DDBJ whole genome shotgun (WGS) entry which is preliminary data.</text>
</comment>
<accession>A0ABV8T034</accession>
<dbReference type="Proteomes" id="UP001595904">
    <property type="component" value="Unassembled WGS sequence"/>
</dbReference>
<name>A0ABV8T034_9GAMM</name>
<protein>
    <submittedName>
        <fullName evidence="2">ABC transporter substrate-binding protein</fullName>
    </submittedName>
</protein>
<proteinExistence type="predicted"/>
<evidence type="ECO:0000313" key="3">
    <source>
        <dbReference type="Proteomes" id="UP001595904"/>
    </source>
</evidence>
<dbReference type="RefSeq" id="WP_380601521.1">
    <property type="nucleotide sequence ID" value="NZ_JBHSDU010000014.1"/>
</dbReference>
<dbReference type="InterPro" id="IPR030678">
    <property type="entry name" value="Peptide/Ni-bd"/>
</dbReference>
<dbReference type="Gene3D" id="3.40.190.10">
    <property type="entry name" value="Periplasmic binding protein-like II"/>
    <property type="match status" value="1"/>
</dbReference>
<reference evidence="3" key="1">
    <citation type="journal article" date="2019" name="Int. J. Syst. Evol. Microbiol.">
        <title>The Global Catalogue of Microorganisms (GCM) 10K type strain sequencing project: providing services to taxonomists for standard genome sequencing and annotation.</title>
        <authorList>
            <consortium name="The Broad Institute Genomics Platform"/>
            <consortium name="The Broad Institute Genome Sequencing Center for Infectious Disease"/>
            <person name="Wu L."/>
            <person name="Ma J."/>
        </authorList>
    </citation>
    <scope>NUCLEOTIDE SEQUENCE [LARGE SCALE GENOMIC DNA]</scope>
    <source>
        <strain evidence="3">CGMCC 1.10759</strain>
    </source>
</reference>
<dbReference type="InterPro" id="IPR039424">
    <property type="entry name" value="SBP_5"/>
</dbReference>
<dbReference type="EMBL" id="JBHSDU010000014">
    <property type="protein sequence ID" value="MFC4312278.1"/>
    <property type="molecule type" value="Genomic_DNA"/>
</dbReference>
<dbReference type="Pfam" id="PF00496">
    <property type="entry name" value="SBP_bac_5"/>
    <property type="match status" value="1"/>
</dbReference>
<organism evidence="2 3">
    <name type="scientific">Steroidobacter flavus</name>
    <dbReference type="NCBI Taxonomy" id="1842136"/>
    <lineage>
        <taxon>Bacteria</taxon>
        <taxon>Pseudomonadati</taxon>
        <taxon>Pseudomonadota</taxon>
        <taxon>Gammaproteobacteria</taxon>
        <taxon>Steroidobacterales</taxon>
        <taxon>Steroidobacteraceae</taxon>
        <taxon>Steroidobacter</taxon>
    </lineage>
</organism>
<feature type="domain" description="Solute-binding protein family 5" evidence="1">
    <location>
        <begin position="95"/>
        <end position="456"/>
    </location>
</feature>
<dbReference type="SUPFAM" id="SSF53850">
    <property type="entry name" value="Periplasmic binding protein-like II"/>
    <property type="match status" value="1"/>
</dbReference>
<evidence type="ECO:0000313" key="2">
    <source>
        <dbReference type="EMBL" id="MFC4312278.1"/>
    </source>
</evidence>
<sequence>MRSATHAASSSTIPSDGHSHAAAWKRWRDLLVALTAAALLQAASASERDGTLRVSLTSDIRSTNPGVNRDANTDTVMMHILEGLVAYREDGSAGPLLADSVAVSTDGTQYTFRLRPQLRFHNGAAVTADDVVWSWRRYLDPKTGWSCLSDFDGTRGNRIESVTALGPDTVVFKLNRPQPMFLSQMAAIQCGGGAILHRSSVNADGSWNAPVATGPYMLDAWKRGQYIDLRAFSGYRSRNEARDGNTGGKFAYAPRVRWLIIRDGSARLAALVKGQVDVMPEVPAAEMVQLQRVSGVTLMAKPMLVNYAILIQDRAPLLGDVRMRRALALSLDRTAIAALVTNDVGVANPSVIPSSSSYYSSIQASGGAHDVAQARALLVEAGYRGQPIVLTTNRRYPAMFNQALLVQAMAREAGIDIQLEVLEWATQLDRWKAGKYQLMSFGFTARADPYLNYDAMLGDRSRSHTKLWDNPVALDLQRAAGESSDPATRQRLFDRMHELMVADCPLIVLYSLSDVNAVRRGVSGFDSWVFGRARLWGVRPPSS</sequence>
<dbReference type="PIRSF" id="PIRSF002741">
    <property type="entry name" value="MppA"/>
    <property type="match status" value="1"/>
</dbReference>
<dbReference type="Gene3D" id="3.10.105.10">
    <property type="entry name" value="Dipeptide-binding Protein, Domain 3"/>
    <property type="match status" value="1"/>
</dbReference>